<feature type="transmembrane region" description="Helical" evidence="1">
    <location>
        <begin position="72"/>
        <end position="93"/>
    </location>
</feature>
<reference evidence="2" key="1">
    <citation type="journal article" date="2023" name="Mol. Ecol. Resour.">
        <title>Chromosome-level genome assembly of a triploid poplar Populus alba 'Berolinensis'.</title>
        <authorList>
            <person name="Chen S."/>
            <person name="Yu Y."/>
            <person name="Wang X."/>
            <person name="Wang S."/>
            <person name="Zhang T."/>
            <person name="Zhou Y."/>
            <person name="He R."/>
            <person name="Meng N."/>
            <person name="Wang Y."/>
            <person name="Liu W."/>
            <person name="Liu Z."/>
            <person name="Liu J."/>
            <person name="Guo Q."/>
            <person name="Huang H."/>
            <person name="Sederoff R.R."/>
            <person name="Wang G."/>
            <person name="Qu G."/>
            <person name="Chen S."/>
        </authorList>
    </citation>
    <scope>NUCLEOTIDE SEQUENCE</scope>
    <source>
        <strain evidence="2">SC-2020</strain>
    </source>
</reference>
<organism evidence="2 3">
    <name type="scientific">Populus alba x Populus x berolinensis</name>
    <dbReference type="NCBI Taxonomy" id="444605"/>
    <lineage>
        <taxon>Eukaryota</taxon>
        <taxon>Viridiplantae</taxon>
        <taxon>Streptophyta</taxon>
        <taxon>Embryophyta</taxon>
        <taxon>Tracheophyta</taxon>
        <taxon>Spermatophyta</taxon>
        <taxon>Magnoliopsida</taxon>
        <taxon>eudicotyledons</taxon>
        <taxon>Gunneridae</taxon>
        <taxon>Pentapetalae</taxon>
        <taxon>rosids</taxon>
        <taxon>fabids</taxon>
        <taxon>Malpighiales</taxon>
        <taxon>Salicaceae</taxon>
        <taxon>Saliceae</taxon>
        <taxon>Populus</taxon>
    </lineage>
</organism>
<evidence type="ECO:0000313" key="3">
    <source>
        <dbReference type="Proteomes" id="UP001164929"/>
    </source>
</evidence>
<keyword evidence="3" id="KW-1185">Reference proteome</keyword>
<feature type="transmembrane region" description="Helical" evidence="1">
    <location>
        <begin position="45"/>
        <end position="65"/>
    </location>
</feature>
<protein>
    <recommendedName>
        <fullName evidence="4">Transmembrane protein</fullName>
    </recommendedName>
</protein>
<evidence type="ECO:0000256" key="1">
    <source>
        <dbReference type="SAM" id="Phobius"/>
    </source>
</evidence>
<sequence>MKEPRMKVPASVDTDFWVVFCKDESNGRTNSPLCVVPLLFFPRLVLFFVIRSPLFFFLVTFFCFFSGIRLPLVVPLLLGFSPLLFLIVFYAPVFHSSGFPSSLCESFLWLL</sequence>
<keyword evidence="1" id="KW-1133">Transmembrane helix</keyword>
<name>A0AAD6QH77_9ROSI</name>
<evidence type="ECO:0000313" key="2">
    <source>
        <dbReference type="EMBL" id="KAJ6990356.1"/>
    </source>
</evidence>
<dbReference type="Proteomes" id="UP001164929">
    <property type="component" value="Chromosome 7"/>
</dbReference>
<evidence type="ECO:0008006" key="4">
    <source>
        <dbReference type="Google" id="ProtNLM"/>
    </source>
</evidence>
<accession>A0AAD6QH77</accession>
<keyword evidence="1" id="KW-0812">Transmembrane</keyword>
<proteinExistence type="predicted"/>
<gene>
    <name evidence="2" type="ORF">NC653_018795</name>
</gene>
<keyword evidence="1" id="KW-0472">Membrane</keyword>
<dbReference type="EMBL" id="JAQIZT010000007">
    <property type="protein sequence ID" value="KAJ6990356.1"/>
    <property type="molecule type" value="Genomic_DNA"/>
</dbReference>
<dbReference type="AlphaFoldDB" id="A0AAD6QH77"/>
<comment type="caution">
    <text evidence="2">The sequence shown here is derived from an EMBL/GenBank/DDBJ whole genome shotgun (WGS) entry which is preliminary data.</text>
</comment>